<dbReference type="RefSeq" id="WP_122188939.1">
    <property type="nucleotide sequence ID" value="NZ_RFFH01000006.1"/>
</dbReference>
<name>A0A3M2L7C1_9NOCA</name>
<evidence type="ECO:0000313" key="1">
    <source>
        <dbReference type="EMBL" id="RMI31805.1"/>
    </source>
</evidence>
<sequence>MDLSFLPAAVPADQVRPELVAAAFGARPGCAAAELPVAVNPAESWLRAVVLGGQGHYAAARAELAELRRAPAVGPSLRSLATSTEASLWRQLGWHGRAAVLDGPAAALAVVTPDSLAAAQARCDALTGLAADGLGTGRPNLSARLLQRCRRLIDTQPVGARVLLRWHWVTAETALAGGLPGVDPRTHAEAALALADASSSVRHRIKSTLLVAAAAAAAGDLARSRTLAEEVASGCAEHGLVPLRWAAAMLRAGIAAAPGAAAAAGAEAAECAHTLALRGGRFRSGPDVLARH</sequence>
<accession>A0A3M2L7C1</accession>
<dbReference type="EMBL" id="RFFH01000006">
    <property type="protein sequence ID" value="RMI31805.1"/>
    <property type="molecule type" value="Genomic_DNA"/>
</dbReference>
<comment type="caution">
    <text evidence="1">The sequence shown here is derived from an EMBL/GenBank/DDBJ whole genome shotgun (WGS) entry which is preliminary data.</text>
</comment>
<keyword evidence="2" id="KW-1185">Reference proteome</keyword>
<dbReference type="OrthoDB" id="4377297at2"/>
<reference evidence="1 2" key="1">
    <citation type="submission" date="2018-10" db="EMBL/GenBank/DDBJ databases">
        <title>Isolation from cow dung.</title>
        <authorList>
            <person name="Ling L."/>
        </authorList>
    </citation>
    <scope>NUCLEOTIDE SEQUENCE [LARGE SCALE GENOMIC DNA]</scope>
    <source>
        <strain evidence="1 2">NEAU-LL90</strain>
    </source>
</reference>
<dbReference type="Proteomes" id="UP000279275">
    <property type="component" value="Unassembled WGS sequence"/>
</dbReference>
<organism evidence="1 2">
    <name type="scientific">Nocardia stercoris</name>
    <dbReference type="NCBI Taxonomy" id="2483361"/>
    <lineage>
        <taxon>Bacteria</taxon>
        <taxon>Bacillati</taxon>
        <taxon>Actinomycetota</taxon>
        <taxon>Actinomycetes</taxon>
        <taxon>Mycobacteriales</taxon>
        <taxon>Nocardiaceae</taxon>
        <taxon>Nocardia</taxon>
    </lineage>
</organism>
<dbReference type="AlphaFoldDB" id="A0A3M2L7C1"/>
<protein>
    <submittedName>
        <fullName evidence="1">Uncharacterized protein</fullName>
    </submittedName>
</protein>
<proteinExistence type="predicted"/>
<evidence type="ECO:0000313" key="2">
    <source>
        <dbReference type="Proteomes" id="UP000279275"/>
    </source>
</evidence>
<gene>
    <name evidence="1" type="ORF">EBN03_16600</name>
</gene>